<dbReference type="Proteomes" id="UP000799428">
    <property type="component" value="Unassembled WGS sequence"/>
</dbReference>
<dbReference type="GO" id="GO:0016747">
    <property type="term" value="F:acyltransferase activity, transferring groups other than amino-acyl groups"/>
    <property type="evidence" value="ECO:0007669"/>
    <property type="project" value="InterPro"/>
</dbReference>
<dbReference type="AlphaFoldDB" id="A0A6G1KFV6"/>
<dbReference type="Gene3D" id="3.40.630.30">
    <property type="match status" value="1"/>
</dbReference>
<keyword evidence="3" id="KW-1185">Reference proteome</keyword>
<dbReference type="Pfam" id="PF00583">
    <property type="entry name" value="Acetyltransf_1"/>
    <property type="match status" value="1"/>
</dbReference>
<dbReference type="SUPFAM" id="SSF55729">
    <property type="entry name" value="Acyl-CoA N-acyltransferases (Nat)"/>
    <property type="match status" value="1"/>
</dbReference>
<dbReference type="OrthoDB" id="2019666at2759"/>
<sequence>MTTPILFQKLGEDEMTEDIIKQAADLFSTCYGVWGPRTEEKVGKFCKKGRRIKMSPSNLRRQILPDGGRNILVRALVGGEYVGHAFAARWVYGERRVCWITQLCVGTEYRRRGLAVQPL</sequence>
<gene>
    <name evidence="2" type="ORF">K504DRAFT_500316</name>
</gene>
<dbReference type="EMBL" id="MU005767">
    <property type="protein sequence ID" value="KAF2711660.1"/>
    <property type="molecule type" value="Genomic_DNA"/>
</dbReference>
<dbReference type="InterPro" id="IPR000182">
    <property type="entry name" value="GNAT_dom"/>
</dbReference>
<dbReference type="CDD" id="cd04301">
    <property type="entry name" value="NAT_SF"/>
    <property type="match status" value="1"/>
</dbReference>
<reference evidence="2" key="1">
    <citation type="journal article" date="2020" name="Stud. Mycol.">
        <title>101 Dothideomycetes genomes: a test case for predicting lifestyles and emergence of pathogens.</title>
        <authorList>
            <person name="Haridas S."/>
            <person name="Albert R."/>
            <person name="Binder M."/>
            <person name="Bloem J."/>
            <person name="Labutti K."/>
            <person name="Salamov A."/>
            <person name="Andreopoulos B."/>
            <person name="Baker S."/>
            <person name="Barry K."/>
            <person name="Bills G."/>
            <person name="Bluhm B."/>
            <person name="Cannon C."/>
            <person name="Castanera R."/>
            <person name="Culley D."/>
            <person name="Daum C."/>
            <person name="Ezra D."/>
            <person name="Gonzalez J."/>
            <person name="Henrissat B."/>
            <person name="Kuo A."/>
            <person name="Liang C."/>
            <person name="Lipzen A."/>
            <person name="Lutzoni F."/>
            <person name="Magnuson J."/>
            <person name="Mondo S."/>
            <person name="Nolan M."/>
            <person name="Ohm R."/>
            <person name="Pangilinan J."/>
            <person name="Park H.-J."/>
            <person name="Ramirez L."/>
            <person name="Alfaro M."/>
            <person name="Sun H."/>
            <person name="Tritt A."/>
            <person name="Yoshinaga Y."/>
            <person name="Zwiers L.-H."/>
            <person name="Turgeon B."/>
            <person name="Goodwin S."/>
            <person name="Spatafora J."/>
            <person name="Crous P."/>
            <person name="Grigoriev I."/>
        </authorList>
    </citation>
    <scope>NUCLEOTIDE SEQUENCE</scope>
    <source>
        <strain evidence="2">CBS 279.74</strain>
    </source>
</reference>
<dbReference type="InterPro" id="IPR016181">
    <property type="entry name" value="Acyl_CoA_acyltransferase"/>
</dbReference>
<name>A0A6G1KFV6_9PLEO</name>
<protein>
    <recommendedName>
        <fullName evidence="1">N-acetyltransferase domain-containing protein</fullName>
    </recommendedName>
</protein>
<accession>A0A6G1KFV6</accession>
<organism evidence="2 3">
    <name type="scientific">Pleomassaria siparia CBS 279.74</name>
    <dbReference type="NCBI Taxonomy" id="1314801"/>
    <lineage>
        <taxon>Eukaryota</taxon>
        <taxon>Fungi</taxon>
        <taxon>Dikarya</taxon>
        <taxon>Ascomycota</taxon>
        <taxon>Pezizomycotina</taxon>
        <taxon>Dothideomycetes</taxon>
        <taxon>Pleosporomycetidae</taxon>
        <taxon>Pleosporales</taxon>
        <taxon>Pleomassariaceae</taxon>
        <taxon>Pleomassaria</taxon>
    </lineage>
</organism>
<evidence type="ECO:0000313" key="2">
    <source>
        <dbReference type="EMBL" id="KAF2711660.1"/>
    </source>
</evidence>
<feature type="domain" description="N-acetyltransferase" evidence="1">
    <location>
        <begin position="64"/>
        <end position="115"/>
    </location>
</feature>
<evidence type="ECO:0000259" key="1">
    <source>
        <dbReference type="Pfam" id="PF00583"/>
    </source>
</evidence>
<evidence type="ECO:0000313" key="3">
    <source>
        <dbReference type="Proteomes" id="UP000799428"/>
    </source>
</evidence>
<proteinExistence type="predicted"/>